<feature type="compositionally biased region" description="Basic and acidic residues" evidence="4">
    <location>
        <begin position="475"/>
        <end position="489"/>
    </location>
</feature>
<keyword evidence="2" id="KW-0479">Metal-binding</keyword>
<proteinExistence type="predicted"/>
<dbReference type="InterPro" id="IPR050613">
    <property type="entry name" value="Sec_Metabolite_Reg"/>
</dbReference>
<evidence type="ECO:0000256" key="3">
    <source>
        <dbReference type="ARBA" id="ARBA00023242"/>
    </source>
</evidence>
<keyword evidence="3" id="KW-0539">Nucleus</keyword>
<dbReference type="PANTHER" id="PTHR31001">
    <property type="entry name" value="UNCHARACTERIZED TRANSCRIPTIONAL REGULATORY PROTEIN"/>
    <property type="match status" value="1"/>
</dbReference>
<dbReference type="SMART" id="SM00066">
    <property type="entry name" value="GAL4"/>
    <property type="match status" value="1"/>
</dbReference>
<feature type="compositionally biased region" description="Low complexity" evidence="4">
    <location>
        <begin position="1"/>
        <end position="16"/>
    </location>
</feature>
<dbReference type="Pfam" id="PF04082">
    <property type="entry name" value="Fungal_trans"/>
    <property type="match status" value="1"/>
</dbReference>
<dbReference type="SUPFAM" id="SSF57701">
    <property type="entry name" value="Zn2/Cys6 DNA-binding domain"/>
    <property type="match status" value="1"/>
</dbReference>
<feature type="region of interest" description="Disordered" evidence="4">
    <location>
        <begin position="1"/>
        <end position="22"/>
    </location>
</feature>
<sequence length="722" mass="80598">MNSTAPSTPTSPTSTVAPPPPHAHACTVCARRKVRCDKADPCFNCRKSSVACVYEAPGPSKPRPRKRAADAELLARLARYEELMRRNGVAYESATHRWVASGWETKIEETANGPVPFAQPLLREVPVTEAPVIPPAPLSVAGTPAAPTISDDIPESSEGTPAETPRLLDNERCLWQDLPVELKYPPMQALRAKDDPLLHPMPPLQSIMTEAAVGNAPPLSQLHPPPRHIFVLWQRFVDQVNPLTKIVHVPTLQPRVLEASADLESVPPSLSALLFSIYTLSMTSMTMQESETIFGENKIDLLMRYRVATLRALVAADFLVARDFEVLQAMVLYLVADPESELTGSLVGVAMRLGQRLGLHQAGSNNKLTVFDRELRIRVWWALCGVWARAGLTHPTALKTALLELGDVRLPLNVNDADLHPDMTEAPVPSVAPTEMLCVLVKYEFTNWVRTSPATTQTFENIVRGNPTDCPVEGKPGKKKADKDSPKSVEEDAVRRIEMVYDDKFLRRLDTRIPLHGLAQAMIRLALARMRFKLYHPRNLQPQSQPTHPFLTAPSACITIAPTGRLTTSKLFDTAVCMLDMVDVSQRSDFAWHIFTYMTSTFQMDAYIYVASELRRRATGERVAVAWRILEALYDEHPEIISGQGQHRAFYAAFSDLTLDAWATREAALRKTGNDVTIPVFIQQLRDTKEQKREDALSTHPYEASAEELDMGWTCWEEFLRL</sequence>
<dbReference type="Pfam" id="PF00172">
    <property type="entry name" value="Zn_clus"/>
    <property type="match status" value="1"/>
</dbReference>
<organism evidence="6 7">
    <name type="scientific">Sporothrix eucalyptigena</name>
    <dbReference type="NCBI Taxonomy" id="1812306"/>
    <lineage>
        <taxon>Eukaryota</taxon>
        <taxon>Fungi</taxon>
        <taxon>Dikarya</taxon>
        <taxon>Ascomycota</taxon>
        <taxon>Pezizomycotina</taxon>
        <taxon>Sordariomycetes</taxon>
        <taxon>Sordariomycetidae</taxon>
        <taxon>Ophiostomatales</taxon>
        <taxon>Ophiostomataceae</taxon>
        <taxon>Sporothrix</taxon>
    </lineage>
</organism>
<gene>
    <name evidence="6" type="ORF">SEUCBS140593_008282</name>
</gene>
<name>A0ABP0CKX7_9PEZI</name>
<comment type="subcellular location">
    <subcellularLocation>
        <location evidence="1">Nucleus</location>
    </subcellularLocation>
</comment>
<feature type="region of interest" description="Disordered" evidence="4">
    <location>
        <begin position="465"/>
        <end position="489"/>
    </location>
</feature>
<dbReference type="InterPro" id="IPR036864">
    <property type="entry name" value="Zn2-C6_fun-type_DNA-bd_sf"/>
</dbReference>
<feature type="domain" description="Zn(2)-C6 fungal-type" evidence="5">
    <location>
        <begin position="25"/>
        <end position="54"/>
    </location>
</feature>
<evidence type="ECO:0000256" key="1">
    <source>
        <dbReference type="ARBA" id="ARBA00004123"/>
    </source>
</evidence>
<evidence type="ECO:0000259" key="5">
    <source>
        <dbReference type="PROSITE" id="PS50048"/>
    </source>
</evidence>
<evidence type="ECO:0000256" key="4">
    <source>
        <dbReference type="SAM" id="MobiDB-lite"/>
    </source>
</evidence>
<dbReference type="InterPro" id="IPR001138">
    <property type="entry name" value="Zn2Cys6_DnaBD"/>
</dbReference>
<evidence type="ECO:0000313" key="6">
    <source>
        <dbReference type="EMBL" id="CAK7232503.1"/>
    </source>
</evidence>
<dbReference type="PROSITE" id="PS50048">
    <property type="entry name" value="ZN2_CY6_FUNGAL_2"/>
    <property type="match status" value="1"/>
</dbReference>
<dbReference type="CDD" id="cd12148">
    <property type="entry name" value="fungal_TF_MHR"/>
    <property type="match status" value="1"/>
</dbReference>
<dbReference type="Proteomes" id="UP001642482">
    <property type="component" value="Unassembled WGS sequence"/>
</dbReference>
<reference evidence="6 7" key="1">
    <citation type="submission" date="2024-01" db="EMBL/GenBank/DDBJ databases">
        <authorList>
            <person name="Allen C."/>
            <person name="Tagirdzhanova G."/>
        </authorList>
    </citation>
    <scope>NUCLEOTIDE SEQUENCE [LARGE SCALE GENOMIC DNA]</scope>
</reference>
<dbReference type="InterPro" id="IPR007219">
    <property type="entry name" value="XnlR_reg_dom"/>
</dbReference>
<accession>A0ABP0CKX7</accession>
<dbReference type="EMBL" id="CAWUHD010000112">
    <property type="protein sequence ID" value="CAK7232503.1"/>
    <property type="molecule type" value="Genomic_DNA"/>
</dbReference>
<dbReference type="PROSITE" id="PS00463">
    <property type="entry name" value="ZN2_CY6_FUNGAL_1"/>
    <property type="match status" value="1"/>
</dbReference>
<comment type="caution">
    <text evidence="6">The sequence shown here is derived from an EMBL/GenBank/DDBJ whole genome shotgun (WGS) entry which is preliminary data.</text>
</comment>
<evidence type="ECO:0000256" key="2">
    <source>
        <dbReference type="ARBA" id="ARBA00022723"/>
    </source>
</evidence>
<dbReference type="Gene3D" id="4.10.240.10">
    <property type="entry name" value="Zn(2)-C6 fungal-type DNA-binding domain"/>
    <property type="match status" value="1"/>
</dbReference>
<keyword evidence="7" id="KW-1185">Reference proteome</keyword>
<dbReference type="CDD" id="cd00067">
    <property type="entry name" value="GAL4"/>
    <property type="match status" value="1"/>
</dbReference>
<protein>
    <recommendedName>
        <fullName evidence="5">Zn(2)-C6 fungal-type domain-containing protein</fullName>
    </recommendedName>
</protein>
<dbReference type="PANTHER" id="PTHR31001:SF85">
    <property type="entry name" value="ZN(II)2CYS6 TRANSCRIPTION FACTOR (EUROFUNG)"/>
    <property type="match status" value="1"/>
</dbReference>
<evidence type="ECO:0000313" key="7">
    <source>
        <dbReference type="Proteomes" id="UP001642482"/>
    </source>
</evidence>